<name>A0A848ITL5_9BURK</name>
<protein>
    <recommendedName>
        <fullName evidence="4">Chromosome partition protein Smc</fullName>
    </recommendedName>
</protein>
<dbReference type="EMBL" id="JABBGJ010000049">
    <property type="protein sequence ID" value="NMM03164.1"/>
    <property type="molecule type" value="Genomic_DNA"/>
</dbReference>
<keyword evidence="1" id="KW-0175">Coiled coil</keyword>
<dbReference type="AlphaFoldDB" id="A0A848ITL5"/>
<dbReference type="SUPFAM" id="SSF57997">
    <property type="entry name" value="Tropomyosin"/>
    <property type="match status" value="1"/>
</dbReference>
<keyword evidence="3" id="KW-1185">Reference proteome</keyword>
<reference evidence="2 3" key="1">
    <citation type="submission" date="2020-04" db="EMBL/GenBank/DDBJ databases">
        <title>Paraburkholderia sp. RP-4-7 isolated from soil.</title>
        <authorList>
            <person name="Dahal R.H."/>
        </authorList>
    </citation>
    <scope>NUCLEOTIDE SEQUENCE [LARGE SCALE GENOMIC DNA]</scope>
    <source>
        <strain evidence="2 3">RP-4-7</strain>
    </source>
</reference>
<evidence type="ECO:0000313" key="3">
    <source>
        <dbReference type="Proteomes" id="UP000544134"/>
    </source>
</evidence>
<dbReference type="Gene3D" id="1.10.287.1490">
    <property type="match status" value="1"/>
</dbReference>
<proteinExistence type="predicted"/>
<sequence>MSANPKKKPGTDVFDPTAALDGDHDGAIDHEPALGRLLISTIPLAERRVAARQLLSAVCREDTVASLLTISGAVAIQEESAVRARIAIGGHFQTIYHAIQKDVTSDGDDSPNRQKLALQLTYEYIRVVHGYNRPVARNHILIYQCFAGNAEAQSLLTYTEMLLLADQVKDDEAIVRLIDEKRQANLTAVEFKALTRDFVLKMRQAQDEIKQMKEEVAQAQGDIFLKATDLQRLQTTNGLLEKSLAESRESLQKNEEARADVSSRLVASRTELQTAQDRVHELEAGVKNLEAQLEAAKNSPTGPVVTRDVEVVPPEYASKLEALAAAEAALAAKQAEVQALETETVARQQELTSTRETLADTSKMLATGNAFTELIDRFSQFHTSYITTRLKVAASGTPEPFRQILMEIDAKMQNLHLEVQAAIARGA</sequence>
<gene>
    <name evidence="2" type="ORF">HHL24_35330</name>
</gene>
<dbReference type="Proteomes" id="UP000544134">
    <property type="component" value="Unassembled WGS sequence"/>
</dbReference>
<accession>A0A848ITL5</accession>
<feature type="coiled-coil region" evidence="1">
    <location>
        <begin position="272"/>
        <end position="299"/>
    </location>
</feature>
<feature type="coiled-coil region" evidence="1">
    <location>
        <begin position="195"/>
        <end position="222"/>
    </location>
</feature>
<comment type="caution">
    <text evidence="2">The sequence shown here is derived from an EMBL/GenBank/DDBJ whole genome shotgun (WGS) entry which is preliminary data.</text>
</comment>
<dbReference type="RefSeq" id="WP_169489916.1">
    <property type="nucleotide sequence ID" value="NZ_JABBGJ010000049.1"/>
</dbReference>
<organism evidence="2 3">
    <name type="scientific">Paraburkholderia polaris</name>
    <dbReference type="NCBI Taxonomy" id="2728848"/>
    <lineage>
        <taxon>Bacteria</taxon>
        <taxon>Pseudomonadati</taxon>
        <taxon>Pseudomonadota</taxon>
        <taxon>Betaproteobacteria</taxon>
        <taxon>Burkholderiales</taxon>
        <taxon>Burkholderiaceae</taxon>
        <taxon>Paraburkholderia</taxon>
    </lineage>
</organism>
<evidence type="ECO:0000313" key="2">
    <source>
        <dbReference type="EMBL" id="NMM03164.1"/>
    </source>
</evidence>
<evidence type="ECO:0008006" key="4">
    <source>
        <dbReference type="Google" id="ProtNLM"/>
    </source>
</evidence>
<evidence type="ECO:0000256" key="1">
    <source>
        <dbReference type="SAM" id="Coils"/>
    </source>
</evidence>